<dbReference type="EMBL" id="GBRH01172890">
    <property type="protein sequence ID" value="JAE25006.1"/>
    <property type="molecule type" value="Transcribed_RNA"/>
</dbReference>
<evidence type="ECO:0000313" key="2">
    <source>
        <dbReference type="EMBL" id="JAE25006.1"/>
    </source>
</evidence>
<organism evidence="2">
    <name type="scientific">Arundo donax</name>
    <name type="common">Giant reed</name>
    <name type="synonym">Donax arundinaceus</name>
    <dbReference type="NCBI Taxonomy" id="35708"/>
    <lineage>
        <taxon>Eukaryota</taxon>
        <taxon>Viridiplantae</taxon>
        <taxon>Streptophyta</taxon>
        <taxon>Embryophyta</taxon>
        <taxon>Tracheophyta</taxon>
        <taxon>Spermatophyta</taxon>
        <taxon>Magnoliopsida</taxon>
        <taxon>Liliopsida</taxon>
        <taxon>Poales</taxon>
        <taxon>Poaceae</taxon>
        <taxon>PACMAD clade</taxon>
        <taxon>Arundinoideae</taxon>
        <taxon>Arundineae</taxon>
        <taxon>Arundo</taxon>
    </lineage>
</organism>
<feature type="chain" id="PRO_5002065186" description="Secreted protein" evidence="1">
    <location>
        <begin position="22"/>
        <end position="71"/>
    </location>
</feature>
<reference evidence="2" key="1">
    <citation type="submission" date="2014-09" db="EMBL/GenBank/DDBJ databases">
        <authorList>
            <person name="Magalhaes I.L.F."/>
            <person name="Oliveira U."/>
            <person name="Santos F.R."/>
            <person name="Vidigal T.H.D.A."/>
            <person name="Brescovit A.D."/>
            <person name="Santos A.J."/>
        </authorList>
    </citation>
    <scope>NUCLEOTIDE SEQUENCE</scope>
    <source>
        <tissue evidence="2">Shoot tissue taken approximately 20 cm above the soil surface</tissue>
    </source>
</reference>
<name>A0A0A9GR25_ARUDO</name>
<keyword evidence="1" id="KW-0732">Signal</keyword>
<feature type="signal peptide" evidence="1">
    <location>
        <begin position="1"/>
        <end position="21"/>
    </location>
</feature>
<sequence>MLSFTHISLVAGTVLLGLSLHEPVLICDTWALTIKEGNNHQPQHNYITIPQCCSKRIHETNIKNHHQVYHH</sequence>
<evidence type="ECO:0000256" key="1">
    <source>
        <dbReference type="SAM" id="SignalP"/>
    </source>
</evidence>
<evidence type="ECO:0008006" key="3">
    <source>
        <dbReference type="Google" id="ProtNLM"/>
    </source>
</evidence>
<proteinExistence type="predicted"/>
<reference evidence="2" key="2">
    <citation type="journal article" date="2015" name="Data Brief">
        <title>Shoot transcriptome of the giant reed, Arundo donax.</title>
        <authorList>
            <person name="Barrero R.A."/>
            <person name="Guerrero F.D."/>
            <person name="Moolhuijzen P."/>
            <person name="Goolsby J.A."/>
            <person name="Tidwell J."/>
            <person name="Bellgard S.E."/>
            <person name="Bellgard M.I."/>
        </authorList>
    </citation>
    <scope>NUCLEOTIDE SEQUENCE</scope>
    <source>
        <tissue evidence="2">Shoot tissue taken approximately 20 cm above the soil surface</tissue>
    </source>
</reference>
<accession>A0A0A9GR25</accession>
<protein>
    <recommendedName>
        <fullName evidence="3">Secreted protein</fullName>
    </recommendedName>
</protein>
<dbReference type="AlphaFoldDB" id="A0A0A9GR25"/>